<evidence type="ECO:0000313" key="1">
    <source>
        <dbReference type="EMBL" id="KAJ1198559.1"/>
    </source>
</evidence>
<accession>A0AAV7VAG0</accession>
<gene>
    <name evidence="1" type="ORF">NDU88_002398</name>
</gene>
<dbReference type="AlphaFoldDB" id="A0AAV7VAG0"/>
<reference evidence="1" key="1">
    <citation type="journal article" date="2022" name="bioRxiv">
        <title>Sequencing and chromosome-scale assembly of the giantPleurodeles waltlgenome.</title>
        <authorList>
            <person name="Brown T."/>
            <person name="Elewa A."/>
            <person name="Iarovenko S."/>
            <person name="Subramanian E."/>
            <person name="Araus A.J."/>
            <person name="Petzold A."/>
            <person name="Susuki M."/>
            <person name="Suzuki K.-i.T."/>
            <person name="Hayashi T."/>
            <person name="Toyoda A."/>
            <person name="Oliveira C."/>
            <person name="Osipova E."/>
            <person name="Leigh N.D."/>
            <person name="Simon A."/>
            <person name="Yun M.H."/>
        </authorList>
    </citation>
    <scope>NUCLEOTIDE SEQUENCE</scope>
    <source>
        <strain evidence="1">20211129_DDA</strain>
        <tissue evidence="1">Liver</tissue>
    </source>
</reference>
<dbReference type="Proteomes" id="UP001066276">
    <property type="component" value="Chromosome 2_1"/>
</dbReference>
<keyword evidence="2" id="KW-1185">Reference proteome</keyword>
<dbReference type="EMBL" id="JANPWB010000003">
    <property type="protein sequence ID" value="KAJ1198559.1"/>
    <property type="molecule type" value="Genomic_DNA"/>
</dbReference>
<sequence>MGADGLLCTALRSLCRYGGPTVSELESERCGEKELKVVFHVLPCVVFTGMEVQRCRDWSQSDVGEKKKRACIVSVFTFYMHFLQQVTVLQLQER</sequence>
<comment type="caution">
    <text evidence="1">The sequence shown here is derived from an EMBL/GenBank/DDBJ whole genome shotgun (WGS) entry which is preliminary data.</text>
</comment>
<proteinExistence type="predicted"/>
<protein>
    <submittedName>
        <fullName evidence="1">Uncharacterized protein</fullName>
    </submittedName>
</protein>
<name>A0AAV7VAG0_PLEWA</name>
<organism evidence="1 2">
    <name type="scientific">Pleurodeles waltl</name>
    <name type="common">Iberian ribbed newt</name>
    <dbReference type="NCBI Taxonomy" id="8319"/>
    <lineage>
        <taxon>Eukaryota</taxon>
        <taxon>Metazoa</taxon>
        <taxon>Chordata</taxon>
        <taxon>Craniata</taxon>
        <taxon>Vertebrata</taxon>
        <taxon>Euteleostomi</taxon>
        <taxon>Amphibia</taxon>
        <taxon>Batrachia</taxon>
        <taxon>Caudata</taxon>
        <taxon>Salamandroidea</taxon>
        <taxon>Salamandridae</taxon>
        <taxon>Pleurodelinae</taxon>
        <taxon>Pleurodeles</taxon>
    </lineage>
</organism>
<evidence type="ECO:0000313" key="2">
    <source>
        <dbReference type="Proteomes" id="UP001066276"/>
    </source>
</evidence>